<proteinExistence type="inferred from homology"/>
<dbReference type="InterPro" id="IPR016162">
    <property type="entry name" value="Ald_DH_N"/>
</dbReference>
<reference evidence="4" key="1">
    <citation type="submission" date="2012-08" db="EMBL/GenBank/DDBJ databases">
        <title>Identification and characterization of Mycoplasma suis antigens and the development of a multiplex microbead immunoassay.</title>
        <authorList>
            <person name="Guimaraes A.M.S."/>
            <person name="Santos A.P."/>
            <person name="Timenetsky J."/>
            <person name="Messick J.B."/>
        </authorList>
    </citation>
    <scope>NUCLEOTIDE SEQUENCE</scope>
    <source>
        <strain evidence="4">Illinois</strain>
    </source>
</reference>
<dbReference type="Pfam" id="PF00171">
    <property type="entry name" value="Aldedh"/>
    <property type="match status" value="1"/>
</dbReference>
<comment type="similarity">
    <text evidence="1">Belongs to the aldehyde dehydrogenase family.</text>
</comment>
<evidence type="ECO:0000256" key="2">
    <source>
        <dbReference type="ARBA" id="ARBA00023002"/>
    </source>
</evidence>
<dbReference type="InterPro" id="IPR016161">
    <property type="entry name" value="Ald_DH/histidinol_DH"/>
</dbReference>
<dbReference type="AlphaFoldDB" id="K4LK09"/>
<dbReference type="InterPro" id="IPR016163">
    <property type="entry name" value="Ald_DH_C"/>
</dbReference>
<keyword evidence="2" id="KW-0560">Oxidoreductase</keyword>
<name>K4LK09_MYCSL</name>
<dbReference type="GO" id="GO:0008911">
    <property type="term" value="F:lactaldehyde dehydrogenase (NAD+) activity"/>
    <property type="evidence" value="ECO:0007669"/>
    <property type="project" value="TreeGrafter"/>
</dbReference>
<evidence type="ECO:0000259" key="3">
    <source>
        <dbReference type="Pfam" id="PF00171"/>
    </source>
</evidence>
<accession>K4LK09</accession>
<feature type="domain" description="Aldehyde dehydrogenase" evidence="3">
    <location>
        <begin position="2"/>
        <end position="97"/>
    </location>
</feature>
<dbReference type="InterPro" id="IPR051020">
    <property type="entry name" value="ALDH-related_metabolic_enz"/>
</dbReference>
<evidence type="ECO:0000256" key="1">
    <source>
        <dbReference type="ARBA" id="ARBA00009986"/>
    </source>
</evidence>
<dbReference type="EMBL" id="JX484793">
    <property type="protein sequence ID" value="AFV06993.1"/>
    <property type="molecule type" value="Genomic_DNA"/>
</dbReference>
<dbReference type="PANTHER" id="PTHR42991">
    <property type="entry name" value="ALDEHYDE DEHYDROGENASE"/>
    <property type="match status" value="1"/>
</dbReference>
<sequence length="111" mass="12261">MLVSHKEIFGPILSVISYTDLEEAISQINNLGYGLQASIFSKDIKVAGEIALKIDVGRVNLNLAPARSPDLLPFPSSRKSGNSEQGIINSLYFFSKFRGIVFKESKEEIKD</sequence>
<dbReference type="Gene3D" id="3.40.605.10">
    <property type="entry name" value="Aldehyde Dehydrogenase, Chain A, domain 1"/>
    <property type="match status" value="1"/>
</dbReference>
<evidence type="ECO:0000313" key="4">
    <source>
        <dbReference type="EMBL" id="AFV06993.1"/>
    </source>
</evidence>
<dbReference type="Gene3D" id="3.40.309.10">
    <property type="entry name" value="Aldehyde Dehydrogenase, Chain A, domain 2"/>
    <property type="match status" value="1"/>
</dbReference>
<dbReference type="SUPFAM" id="SSF53720">
    <property type="entry name" value="ALDH-like"/>
    <property type="match status" value="1"/>
</dbReference>
<protein>
    <submittedName>
        <fullName evidence="4">Antigen 29</fullName>
    </submittedName>
</protein>
<dbReference type="InterPro" id="IPR015590">
    <property type="entry name" value="Aldehyde_DH_dom"/>
</dbReference>
<organism evidence="4">
    <name type="scientific">Mycoplasma suis (strain Illinois)</name>
    <dbReference type="NCBI Taxonomy" id="768700"/>
    <lineage>
        <taxon>Bacteria</taxon>
        <taxon>Bacillati</taxon>
        <taxon>Mycoplasmatota</taxon>
        <taxon>Mollicutes</taxon>
        <taxon>Mycoplasmataceae</taxon>
        <taxon>Mycoplasma</taxon>
    </lineage>
</organism>
<dbReference type="PANTHER" id="PTHR42991:SF1">
    <property type="entry name" value="ALDEHYDE DEHYDROGENASE"/>
    <property type="match status" value="1"/>
</dbReference>